<comment type="subcellular location">
    <subcellularLocation>
        <location evidence="1">Cell membrane</location>
        <topology evidence="1">Multi-pass membrane protein</topology>
    </subcellularLocation>
</comment>
<evidence type="ECO:0000256" key="5">
    <source>
        <dbReference type="ARBA" id="ARBA00023136"/>
    </source>
</evidence>
<evidence type="ECO:0000256" key="1">
    <source>
        <dbReference type="ARBA" id="ARBA00004651"/>
    </source>
</evidence>
<dbReference type="PANTHER" id="PTHR30213">
    <property type="entry name" value="INNER MEMBRANE PROTEIN YHJD"/>
    <property type="match status" value="1"/>
</dbReference>
<feature type="transmembrane region" description="Helical" evidence="6">
    <location>
        <begin position="184"/>
        <end position="209"/>
    </location>
</feature>
<dbReference type="Proteomes" id="UP000441333">
    <property type="component" value="Unassembled WGS sequence"/>
</dbReference>
<dbReference type="GO" id="GO:0005886">
    <property type="term" value="C:plasma membrane"/>
    <property type="evidence" value="ECO:0007669"/>
    <property type="project" value="UniProtKB-SubCell"/>
</dbReference>
<feature type="transmembrane region" description="Helical" evidence="6">
    <location>
        <begin position="221"/>
        <end position="244"/>
    </location>
</feature>
<protein>
    <submittedName>
        <fullName evidence="7">YihY/virulence factor BrkB family protein</fullName>
    </submittedName>
</protein>
<feature type="transmembrane region" description="Helical" evidence="6">
    <location>
        <begin position="150"/>
        <end position="172"/>
    </location>
</feature>
<dbReference type="InterPro" id="IPR017039">
    <property type="entry name" value="Virul_fac_BrkB"/>
</dbReference>
<dbReference type="RefSeq" id="WP_150939010.1">
    <property type="nucleotide sequence ID" value="NZ_WAAT01000044.1"/>
</dbReference>
<keyword evidence="5 6" id="KW-0472">Membrane</keyword>
<evidence type="ECO:0000256" key="3">
    <source>
        <dbReference type="ARBA" id="ARBA00022692"/>
    </source>
</evidence>
<evidence type="ECO:0000313" key="8">
    <source>
        <dbReference type="Proteomes" id="UP000441333"/>
    </source>
</evidence>
<comment type="caution">
    <text evidence="7">The sequence shown here is derived from an EMBL/GenBank/DDBJ whole genome shotgun (WGS) entry which is preliminary data.</text>
</comment>
<accession>A0A6N6MDE8</accession>
<organism evidence="7 8">
    <name type="scientific">Pseudotamlana haliotis</name>
    <dbReference type="NCBI Taxonomy" id="2614804"/>
    <lineage>
        <taxon>Bacteria</taxon>
        <taxon>Pseudomonadati</taxon>
        <taxon>Bacteroidota</taxon>
        <taxon>Flavobacteriia</taxon>
        <taxon>Flavobacteriales</taxon>
        <taxon>Flavobacteriaceae</taxon>
        <taxon>Pseudotamlana</taxon>
    </lineage>
</organism>
<feature type="transmembrane region" description="Helical" evidence="6">
    <location>
        <begin position="256"/>
        <end position="277"/>
    </location>
</feature>
<dbReference type="PANTHER" id="PTHR30213:SF1">
    <property type="entry name" value="INNER MEMBRANE PROTEIN YHJD"/>
    <property type="match status" value="1"/>
</dbReference>
<reference evidence="7 8" key="1">
    <citation type="submission" date="2019-09" db="EMBL/GenBank/DDBJ databases">
        <authorList>
            <person name="Cao W.R."/>
        </authorList>
    </citation>
    <scope>NUCLEOTIDE SEQUENCE [LARGE SCALE GENOMIC DNA]</scope>
    <source>
        <strain evidence="7 8">B1N29</strain>
    </source>
</reference>
<gene>
    <name evidence="7" type="ORF">F6U93_09060</name>
</gene>
<evidence type="ECO:0000256" key="2">
    <source>
        <dbReference type="ARBA" id="ARBA00022475"/>
    </source>
</evidence>
<feature type="transmembrane region" description="Helical" evidence="6">
    <location>
        <begin position="38"/>
        <end position="61"/>
    </location>
</feature>
<keyword evidence="3 6" id="KW-0812">Transmembrane</keyword>
<evidence type="ECO:0000256" key="4">
    <source>
        <dbReference type="ARBA" id="ARBA00022989"/>
    </source>
</evidence>
<feature type="transmembrane region" description="Helical" evidence="6">
    <location>
        <begin position="99"/>
        <end position="121"/>
    </location>
</feature>
<proteinExistence type="predicted"/>
<dbReference type="Pfam" id="PF03631">
    <property type="entry name" value="Virul_fac_BrkB"/>
    <property type="match status" value="1"/>
</dbReference>
<dbReference type="AlphaFoldDB" id="A0A6N6MDE8"/>
<dbReference type="EMBL" id="WAAT01000044">
    <property type="protein sequence ID" value="KAB1067744.1"/>
    <property type="molecule type" value="Genomic_DNA"/>
</dbReference>
<evidence type="ECO:0000313" key="7">
    <source>
        <dbReference type="EMBL" id="KAB1067744.1"/>
    </source>
</evidence>
<sequence length="302" mass="33182">MAKTTKSNSFKIKDLPSLIVETYKAWNADDPFRLSAVVAYYAVLSMPGLLVIIVNAVGAVWGAEIVQGQLTDEISGALGHDAADSIKTMMQETQNEEKSTMATIIGIATLLFGATGVFYHLQLSLNQIWNIEPDSKSGFTKMLWDRTRSFAFILVIGFLLLVSFLITTAISALTNYIQVVLPSFSVYIAFLLNAMVSISIIAVLFALIFRYLPDVKIRWKTVWVGGLITAILFVLGESLLGIYLGKTNPGSTYGAAGTIVLILLWVSYSCLILFFGAEFTYVYAQRYGLGIPNQKAKIQNVQ</sequence>
<keyword evidence="8" id="KW-1185">Reference proteome</keyword>
<dbReference type="PIRSF" id="PIRSF035875">
    <property type="entry name" value="RNase_BN"/>
    <property type="match status" value="1"/>
</dbReference>
<keyword evidence="4 6" id="KW-1133">Transmembrane helix</keyword>
<keyword evidence="2" id="KW-1003">Cell membrane</keyword>
<name>A0A6N6MDE8_9FLAO</name>
<evidence type="ECO:0000256" key="6">
    <source>
        <dbReference type="SAM" id="Phobius"/>
    </source>
</evidence>